<dbReference type="PANTHER" id="PTHR46552">
    <property type="entry name" value="NADH-UBIQUINONE OXIDOREDUCTASE CHAIN 2"/>
    <property type="match status" value="1"/>
</dbReference>
<evidence type="ECO:0000256" key="14">
    <source>
        <dbReference type="ARBA" id="ARBA00023075"/>
    </source>
</evidence>
<accession>A0A068LA16</accession>
<comment type="subcellular location">
    <subcellularLocation>
        <location evidence="2">Mitochondrion inner membrane</location>
        <topology evidence="2">Multi-pass membrane protein</topology>
    </subcellularLocation>
</comment>
<dbReference type="PANTHER" id="PTHR46552:SF1">
    <property type="entry name" value="NADH-UBIQUINONE OXIDOREDUCTASE CHAIN 2"/>
    <property type="match status" value="1"/>
</dbReference>
<reference evidence="21" key="1">
    <citation type="journal article" date="2014" name="Mitochondrial DNA">
        <title>The mitochondrial genome of the Vespa bicolor Fabricius (Hymenoptera: Vespidae: Vespinae).</title>
        <authorList>
            <person name="Wei S.J."/>
            <person name="Niu F.F."/>
            <person name="Tan J.L."/>
        </authorList>
    </citation>
    <scope>NUCLEOTIDE SEQUENCE</scope>
</reference>
<dbReference type="AlphaFoldDB" id="A0A068LA16"/>
<comment type="similarity">
    <text evidence="3">Belongs to the complex I subunit 2 family.</text>
</comment>
<evidence type="ECO:0000256" key="15">
    <source>
        <dbReference type="ARBA" id="ARBA00023128"/>
    </source>
</evidence>
<evidence type="ECO:0000256" key="2">
    <source>
        <dbReference type="ARBA" id="ARBA00004448"/>
    </source>
</evidence>
<name>A0A068LA16_VESBI</name>
<proteinExistence type="inferred from homology"/>
<dbReference type="EC" id="7.1.1.2" evidence="4"/>
<evidence type="ECO:0000256" key="13">
    <source>
        <dbReference type="ARBA" id="ARBA00023027"/>
    </source>
</evidence>
<evidence type="ECO:0000256" key="6">
    <source>
        <dbReference type="ARBA" id="ARBA00022448"/>
    </source>
</evidence>
<evidence type="ECO:0000256" key="1">
    <source>
        <dbReference type="ARBA" id="ARBA00003257"/>
    </source>
</evidence>
<evidence type="ECO:0000256" key="3">
    <source>
        <dbReference type="ARBA" id="ARBA00007012"/>
    </source>
</evidence>
<dbReference type="GO" id="GO:0008137">
    <property type="term" value="F:NADH dehydrogenase (ubiquinone) activity"/>
    <property type="evidence" value="ECO:0007669"/>
    <property type="project" value="UniProtKB-EC"/>
</dbReference>
<dbReference type="InterPro" id="IPR001750">
    <property type="entry name" value="ND/Mrp_TM"/>
</dbReference>
<evidence type="ECO:0000256" key="12">
    <source>
        <dbReference type="ARBA" id="ARBA00022989"/>
    </source>
</evidence>
<feature type="transmembrane region" description="Helical" evidence="19">
    <location>
        <begin position="223"/>
        <end position="241"/>
    </location>
</feature>
<feature type="transmembrane region" description="Helical" evidence="19">
    <location>
        <begin position="29"/>
        <end position="47"/>
    </location>
</feature>
<feature type="transmembrane region" description="Helical" evidence="19">
    <location>
        <begin position="79"/>
        <end position="97"/>
    </location>
</feature>
<evidence type="ECO:0000256" key="10">
    <source>
        <dbReference type="ARBA" id="ARBA00022967"/>
    </source>
</evidence>
<dbReference type="GO" id="GO:0006120">
    <property type="term" value="P:mitochondrial electron transport, NADH to ubiquinone"/>
    <property type="evidence" value="ECO:0007669"/>
    <property type="project" value="TreeGrafter"/>
</dbReference>
<dbReference type="InterPro" id="IPR050175">
    <property type="entry name" value="Complex_I_Subunit_2"/>
</dbReference>
<feature type="domain" description="NADH:quinone oxidoreductase/Mrp antiporter transmembrane" evidence="20">
    <location>
        <begin position="75"/>
        <end position="310"/>
    </location>
</feature>
<feature type="transmembrane region" description="Helical" evidence="19">
    <location>
        <begin position="171"/>
        <end position="192"/>
    </location>
</feature>
<keyword evidence="12 19" id="KW-1133">Transmembrane helix</keyword>
<comment type="function">
    <text evidence="1">Core subunit of the mitochondrial membrane respiratory chain NADH dehydrogenase (Complex I) that is believed to belong to the minimal assembly required for catalysis. Complex I functions in the transfer of electrons from NADH to the respiratory chain. The immediate electron acceptor for the enzyme is believed to be ubiquinone.</text>
</comment>
<evidence type="ECO:0000256" key="5">
    <source>
        <dbReference type="ARBA" id="ARBA00021008"/>
    </source>
</evidence>
<keyword evidence="14" id="KW-0830">Ubiquinone</keyword>
<evidence type="ECO:0000313" key="21">
    <source>
        <dbReference type="EMBL" id="AIE42615.1"/>
    </source>
</evidence>
<evidence type="ECO:0000256" key="9">
    <source>
        <dbReference type="ARBA" id="ARBA00022792"/>
    </source>
</evidence>
<feature type="transmembrane region" description="Helical" evidence="19">
    <location>
        <begin position="341"/>
        <end position="363"/>
    </location>
</feature>
<comment type="catalytic activity">
    <reaction evidence="18">
        <text>a ubiquinone + NADH + 5 H(+)(in) = a ubiquinol + NAD(+) + 4 H(+)(out)</text>
        <dbReference type="Rhea" id="RHEA:29091"/>
        <dbReference type="Rhea" id="RHEA-COMP:9565"/>
        <dbReference type="Rhea" id="RHEA-COMP:9566"/>
        <dbReference type="ChEBI" id="CHEBI:15378"/>
        <dbReference type="ChEBI" id="CHEBI:16389"/>
        <dbReference type="ChEBI" id="CHEBI:17976"/>
        <dbReference type="ChEBI" id="CHEBI:57540"/>
        <dbReference type="ChEBI" id="CHEBI:57945"/>
        <dbReference type="EC" id="7.1.1.2"/>
    </reaction>
</comment>
<geneLocation type="mitochondrion" evidence="21"/>
<evidence type="ECO:0000256" key="19">
    <source>
        <dbReference type="SAM" id="Phobius"/>
    </source>
</evidence>
<evidence type="ECO:0000256" key="7">
    <source>
        <dbReference type="ARBA" id="ARBA00022660"/>
    </source>
</evidence>
<evidence type="ECO:0000256" key="18">
    <source>
        <dbReference type="ARBA" id="ARBA00049551"/>
    </source>
</evidence>
<keyword evidence="8 19" id="KW-0812">Transmembrane</keyword>
<evidence type="ECO:0000256" key="17">
    <source>
        <dbReference type="ARBA" id="ARBA00031028"/>
    </source>
</evidence>
<evidence type="ECO:0000259" key="20">
    <source>
        <dbReference type="Pfam" id="PF00361"/>
    </source>
</evidence>
<feature type="transmembrane region" description="Helical" evidence="19">
    <location>
        <begin position="262"/>
        <end position="280"/>
    </location>
</feature>
<dbReference type="GO" id="GO:0005743">
    <property type="term" value="C:mitochondrial inner membrane"/>
    <property type="evidence" value="ECO:0007669"/>
    <property type="project" value="UniProtKB-SubCell"/>
</dbReference>
<keyword evidence="6" id="KW-0813">Transport</keyword>
<keyword evidence="11" id="KW-0249">Electron transport</keyword>
<keyword evidence="9" id="KW-0999">Mitochondrion inner membrane</keyword>
<gene>
    <name evidence="21" type="primary">ND2</name>
</gene>
<keyword evidence="10" id="KW-1278">Translocase</keyword>
<evidence type="ECO:0000256" key="11">
    <source>
        <dbReference type="ARBA" id="ARBA00022982"/>
    </source>
</evidence>
<sequence length="365" mass="43630">MNKFMNKSFKNIQLFKFYNYPNNFNMNKLFYFLLMLMTLIPIISIFLTNFIHLWVLMEINTIILISTMSIYIKKFKSTLNFFIIQSFSSLILIFLLMMKNNIINELSNLTINFMLMMAFSMKLGLFPFHFWPPMINMNINWILILIMSTSQKFIPLIIFNLFINQIMNNQIMYMILMISILSSLMSTIMNIYEMNLKKIMTLSSTNHLSWMIMIIMFDSSLFLMYFFTYTLSMIFISLIFNKFNITSINSLLKIQLFNFKKINFLISMNLLIISALPPFFTFIMKINLMKILIEDSSTLSSFLLTMMSILTLIFYMNIIIKMNMLNLMKIKFYKFNMFNMKFNFMSLIIISILSLTFLFHILYMS</sequence>
<keyword evidence="13" id="KW-0520">NAD</keyword>
<feature type="transmembrane region" description="Helical" evidence="19">
    <location>
        <begin position="140"/>
        <end position="159"/>
    </location>
</feature>
<evidence type="ECO:0000256" key="4">
    <source>
        <dbReference type="ARBA" id="ARBA00012944"/>
    </source>
</evidence>
<evidence type="ECO:0000256" key="16">
    <source>
        <dbReference type="ARBA" id="ARBA00023136"/>
    </source>
</evidence>
<feature type="transmembrane region" description="Helical" evidence="19">
    <location>
        <begin position="109"/>
        <end position="128"/>
    </location>
</feature>
<protein>
    <recommendedName>
        <fullName evidence="5">NADH-ubiquinone oxidoreductase chain 2</fullName>
        <ecNumber evidence="4">7.1.1.2</ecNumber>
    </recommendedName>
    <alternativeName>
        <fullName evidence="17">NADH dehydrogenase subunit 2</fullName>
    </alternativeName>
</protein>
<feature type="transmembrane region" description="Helical" evidence="19">
    <location>
        <begin position="300"/>
        <end position="320"/>
    </location>
</feature>
<dbReference type="Pfam" id="PF00361">
    <property type="entry name" value="Proton_antipo_M"/>
    <property type="match status" value="1"/>
</dbReference>
<evidence type="ECO:0000256" key="8">
    <source>
        <dbReference type="ARBA" id="ARBA00022692"/>
    </source>
</evidence>
<dbReference type="EMBL" id="KJ735511">
    <property type="protein sequence ID" value="AIE42615.1"/>
    <property type="molecule type" value="Genomic_DNA"/>
</dbReference>
<keyword evidence="15 21" id="KW-0496">Mitochondrion</keyword>
<keyword evidence="16 19" id="KW-0472">Membrane</keyword>
<organism evidence="21">
    <name type="scientific">Vespa bicolor</name>
    <name type="common">Black shield wasp</name>
    <dbReference type="NCBI Taxonomy" id="619325"/>
    <lineage>
        <taxon>Eukaryota</taxon>
        <taxon>Metazoa</taxon>
        <taxon>Ecdysozoa</taxon>
        <taxon>Arthropoda</taxon>
        <taxon>Hexapoda</taxon>
        <taxon>Insecta</taxon>
        <taxon>Pterygota</taxon>
        <taxon>Neoptera</taxon>
        <taxon>Endopterygota</taxon>
        <taxon>Hymenoptera</taxon>
        <taxon>Apocrita</taxon>
        <taxon>Aculeata</taxon>
        <taxon>Vespoidea</taxon>
        <taxon>Vespidae</taxon>
        <taxon>Vespinae</taxon>
        <taxon>Vespa</taxon>
    </lineage>
</organism>
<keyword evidence="7" id="KW-0679">Respiratory chain</keyword>